<protein>
    <submittedName>
        <fullName evidence="2">Uncharacterized protein</fullName>
    </submittedName>
</protein>
<feature type="region of interest" description="Disordered" evidence="1">
    <location>
        <begin position="1"/>
        <end position="54"/>
    </location>
</feature>
<sequence>MSATRSTRKRAEARAVDAVKPRAQGRKAAEGASEKRQGSSASSRITKTPARQESQLVEKHLQHLRVLHTDAPEFCGVIGCDYYIGTTLEQVNAKVITTRDHVRDHYAPKRNAQGELDPEHGKRDFKVLSVCLWPGCEDDTARDVNSLTRHTEEDHLGWRYKCPDRDFHAGSKVIPTFCRADALTTHVKKFAEDGHMLKGDILAMLNRLNAQKAAQPEEEGEKENREPDSDVFSVVPDAVRDMSPPPDLLGNSYEPEVKFHLAYCDAIDDQYPSEDVLPESDHATPDSSFDPLF</sequence>
<dbReference type="AlphaFoldDB" id="A0A371D8W6"/>
<accession>A0A371D8W6</accession>
<dbReference type="Proteomes" id="UP000256964">
    <property type="component" value="Unassembled WGS sequence"/>
</dbReference>
<feature type="compositionally biased region" description="Polar residues" evidence="1">
    <location>
        <begin position="38"/>
        <end position="54"/>
    </location>
</feature>
<evidence type="ECO:0000313" key="2">
    <source>
        <dbReference type="EMBL" id="RDX48968.1"/>
    </source>
</evidence>
<proteinExistence type="predicted"/>
<feature type="compositionally biased region" description="Basic and acidic residues" evidence="1">
    <location>
        <begin position="9"/>
        <end position="20"/>
    </location>
</feature>
<dbReference type="OrthoDB" id="10665543at2759"/>
<name>A0A371D8W6_9APHY</name>
<keyword evidence="3" id="KW-1185">Reference proteome</keyword>
<feature type="region of interest" description="Disordered" evidence="1">
    <location>
        <begin position="211"/>
        <end position="230"/>
    </location>
</feature>
<dbReference type="EMBL" id="KZ857408">
    <property type="protein sequence ID" value="RDX48968.1"/>
    <property type="molecule type" value="Genomic_DNA"/>
</dbReference>
<evidence type="ECO:0000313" key="3">
    <source>
        <dbReference type="Proteomes" id="UP000256964"/>
    </source>
</evidence>
<feature type="region of interest" description="Disordered" evidence="1">
    <location>
        <begin position="270"/>
        <end position="293"/>
    </location>
</feature>
<evidence type="ECO:0000256" key="1">
    <source>
        <dbReference type="SAM" id="MobiDB-lite"/>
    </source>
</evidence>
<gene>
    <name evidence="2" type="ORF">OH76DRAFT_616474</name>
</gene>
<reference evidence="2 3" key="1">
    <citation type="journal article" date="2018" name="Biotechnol. Biofuels">
        <title>Integrative visual omics of the white-rot fungus Polyporus brumalis exposes the biotechnological potential of its oxidative enzymes for delignifying raw plant biomass.</title>
        <authorList>
            <person name="Miyauchi S."/>
            <person name="Rancon A."/>
            <person name="Drula E."/>
            <person name="Hage H."/>
            <person name="Chaduli D."/>
            <person name="Favel A."/>
            <person name="Grisel S."/>
            <person name="Henrissat B."/>
            <person name="Herpoel-Gimbert I."/>
            <person name="Ruiz-Duenas F.J."/>
            <person name="Chevret D."/>
            <person name="Hainaut M."/>
            <person name="Lin J."/>
            <person name="Wang M."/>
            <person name="Pangilinan J."/>
            <person name="Lipzen A."/>
            <person name="Lesage-Meessen L."/>
            <person name="Navarro D."/>
            <person name="Riley R."/>
            <person name="Grigoriev I.V."/>
            <person name="Zhou S."/>
            <person name="Raouche S."/>
            <person name="Rosso M.N."/>
        </authorList>
    </citation>
    <scope>NUCLEOTIDE SEQUENCE [LARGE SCALE GENOMIC DNA]</scope>
    <source>
        <strain evidence="2 3">BRFM 1820</strain>
    </source>
</reference>
<organism evidence="2 3">
    <name type="scientific">Lentinus brumalis</name>
    <dbReference type="NCBI Taxonomy" id="2498619"/>
    <lineage>
        <taxon>Eukaryota</taxon>
        <taxon>Fungi</taxon>
        <taxon>Dikarya</taxon>
        <taxon>Basidiomycota</taxon>
        <taxon>Agaricomycotina</taxon>
        <taxon>Agaricomycetes</taxon>
        <taxon>Polyporales</taxon>
        <taxon>Polyporaceae</taxon>
        <taxon>Lentinus</taxon>
    </lineage>
</organism>
<feature type="compositionally biased region" description="Basic and acidic residues" evidence="1">
    <location>
        <begin position="27"/>
        <end position="37"/>
    </location>
</feature>